<dbReference type="CDD" id="cd00840">
    <property type="entry name" value="MPP_Mre11_N"/>
    <property type="match status" value="1"/>
</dbReference>
<dbReference type="EC" id="3.1.-.-" evidence="3"/>
<dbReference type="SUPFAM" id="SSF56300">
    <property type="entry name" value="Metallo-dependent phosphatases"/>
    <property type="match status" value="1"/>
</dbReference>
<dbReference type="RefSeq" id="WP_339970034.1">
    <property type="nucleotide sequence ID" value="NZ_JAWMWG010000001.1"/>
</dbReference>
<proteinExistence type="predicted"/>
<dbReference type="InterPro" id="IPR029052">
    <property type="entry name" value="Metallo-depent_PP-like"/>
</dbReference>
<keyword evidence="4" id="KW-1185">Reference proteome</keyword>
<dbReference type="PIRSF" id="PIRSF033091">
    <property type="entry name" value="Pesterase_YhaO"/>
    <property type="match status" value="1"/>
</dbReference>
<comment type="caution">
    <text evidence="3">The sequence shown here is derived from an EMBL/GenBank/DDBJ whole genome shotgun (WGS) entry which is preliminary data.</text>
</comment>
<accession>A0ABU8SH24</accession>
<feature type="domain" description="Calcineurin-like phosphoesterase" evidence="2">
    <location>
        <begin position="1"/>
        <end position="199"/>
    </location>
</feature>
<dbReference type="InterPro" id="IPR041796">
    <property type="entry name" value="Mre11_N"/>
</dbReference>
<gene>
    <name evidence="3" type="ORF">R4Y45_05355</name>
</gene>
<dbReference type="InterPro" id="IPR050535">
    <property type="entry name" value="DNA_Repair-Maintenance_Comp"/>
</dbReference>
<dbReference type="Proteomes" id="UP001377804">
    <property type="component" value="Unassembled WGS sequence"/>
</dbReference>
<evidence type="ECO:0000313" key="4">
    <source>
        <dbReference type="Proteomes" id="UP001377804"/>
    </source>
</evidence>
<dbReference type="Pfam" id="PF00149">
    <property type="entry name" value="Metallophos"/>
    <property type="match status" value="1"/>
</dbReference>
<evidence type="ECO:0000313" key="3">
    <source>
        <dbReference type="EMBL" id="MEJ6348654.1"/>
    </source>
</evidence>
<dbReference type="InterPro" id="IPR004843">
    <property type="entry name" value="Calcineurin-like_PHP"/>
</dbReference>
<organism evidence="3 4">
    <name type="scientific">Holzapfeliella saturejae</name>
    <dbReference type="NCBI Taxonomy" id="3082953"/>
    <lineage>
        <taxon>Bacteria</taxon>
        <taxon>Bacillati</taxon>
        <taxon>Bacillota</taxon>
        <taxon>Bacilli</taxon>
        <taxon>Lactobacillales</taxon>
        <taxon>Lactobacillaceae</taxon>
        <taxon>Holzapfeliella</taxon>
    </lineage>
</organism>
<keyword evidence="3" id="KW-0540">Nuclease</keyword>
<reference evidence="3 4" key="1">
    <citation type="submission" date="2023-10" db="EMBL/GenBank/DDBJ databases">
        <title>Holzapfeliella saturejae sp. nov. isolated from Satureja montana flowers.</title>
        <authorList>
            <person name="Alcantara C."/>
            <person name="Zuniga M."/>
            <person name="Landete J.M."/>
            <person name="Monedero V."/>
        </authorList>
    </citation>
    <scope>NUCLEOTIDE SEQUENCE [LARGE SCALE GENOMIC DNA]</scope>
    <source>
        <strain evidence="3 4">He02</strain>
    </source>
</reference>
<dbReference type="GO" id="GO:0004527">
    <property type="term" value="F:exonuclease activity"/>
    <property type="evidence" value="ECO:0007669"/>
    <property type="project" value="UniProtKB-KW"/>
</dbReference>
<dbReference type="EMBL" id="JAWMWG010000001">
    <property type="protein sequence ID" value="MEJ6348654.1"/>
    <property type="molecule type" value="Genomic_DNA"/>
</dbReference>
<sequence length="406" mass="46306">MKFLHIADAHLDSPFKGLSYLPKQLWQSVYDSTYLAFETAVDQAIAEQVDFVLVVGDTFDGPHPSLHAQKFVADQFERLNQVDITVFLTFGNHDYYQAENYAFDYSDNVVVFKSGMQRKSLVTKSGLAVDIVGFSYTQNHITQNIVHDFPERLPGHYTIGMIHGSPATSDANQDHYAPFELSDLTKQNYNYYALGHIHKREVLRKSPLIVYSGNLQGRHINEPGQKGCYLVSVDEQTFASELQFIETSQIVFSQLKLSLTEETGLQSLQKQIEQALSTLDVKQMKMIKLVIQNSQLLSLNAKEVLNQTNFLDQISQKTDYDSILYDVEFEVNHKIQLTALDETYFEEAIADLVNQGVVSDKLRPLLKKYLPVEQLLNQPDDLVDQLRQLVQLELNEAVTRGEERED</sequence>
<evidence type="ECO:0000259" key="2">
    <source>
        <dbReference type="Pfam" id="PF00149"/>
    </source>
</evidence>
<evidence type="ECO:0000256" key="1">
    <source>
        <dbReference type="ARBA" id="ARBA00022801"/>
    </source>
</evidence>
<keyword evidence="1 3" id="KW-0378">Hydrolase</keyword>
<dbReference type="PANTHER" id="PTHR30337">
    <property type="entry name" value="COMPONENT OF ATP-DEPENDENT DSDNA EXONUCLEASE"/>
    <property type="match status" value="1"/>
</dbReference>
<keyword evidence="3" id="KW-0269">Exonuclease</keyword>
<name>A0ABU8SH24_9LACO</name>
<dbReference type="InterPro" id="IPR014576">
    <property type="entry name" value="Pesterase_YhaO"/>
</dbReference>
<protein>
    <submittedName>
        <fullName evidence="3">DNA repair exonuclease</fullName>
        <ecNumber evidence="3">3.1.-.-</ecNumber>
    </submittedName>
</protein>
<dbReference type="Gene3D" id="3.60.21.10">
    <property type="match status" value="1"/>
</dbReference>
<dbReference type="PANTHER" id="PTHR30337:SF7">
    <property type="entry name" value="PHOSPHOESTERASE"/>
    <property type="match status" value="1"/>
</dbReference>